<reference evidence="2 3" key="1">
    <citation type="journal article" date="2017" name="Biochemistry">
        <title>Identification of the Biosynthetic Pathway for the Antibiotic Bicyclomycin.</title>
        <authorList>
            <person name="Patteson J."/>
            <person name="Cai W."/>
            <person name="Johnson R.A."/>
            <person name="Santa Maria K."/>
            <person name="Li B."/>
        </authorList>
    </citation>
    <scope>NUCLEOTIDE SEQUENCE [LARGE SCALE GENOMIC DNA]</scope>
    <source>
        <strain evidence="2 3">ATCC 21532</strain>
    </source>
</reference>
<feature type="transmembrane region" description="Helical" evidence="1">
    <location>
        <begin position="50"/>
        <end position="70"/>
    </location>
</feature>
<keyword evidence="3" id="KW-1185">Reference proteome</keyword>
<evidence type="ECO:0000313" key="3">
    <source>
        <dbReference type="Proteomes" id="UP000222531"/>
    </source>
</evidence>
<comment type="caution">
    <text evidence="2">The sequence shown here is derived from an EMBL/GenBank/DDBJ whole genome shotgun (WGS) entry which is preliminary data.</text>
</comment>
<organism evidence="2 3">
    <name type="scientific">Streptomyces cinnamoneus</name>
    <name type="common">Streptoverticillium cinnamoneum</name>
    <dbReference type="NCBI Taxonomy" id="53446"/>
    <lineage>
        <taxon>Bacteria</taxon>
        <taxon>Bacillati</taxon>
        <taxon>Actinomycetota</taxon>
        <taxon>Actinomycetes</taxon>
        <taxon>Kitasatosporales</taxon>
        <taxon>Streptomycetaceae</taxon>
        <taxon>Streptomyces</taxon>
        <taxon>Streptomyces cinnamoneus group</taxon>
    </lineage>
</organism>
<feature type="transmembrane region" description="Helical" evidence="1">
    <location>
        <begin position="82"/>
        <end position="101"/>
    </location>
</feature>
<dbReference type="Proteomes" id="UP000222531">
    <property type="component" value="Unassembled WGS sequence"/>
</dbReference>
<evidence type="ECO:0008006" key="4">
    <source>
        <dbReference type="Google" id="ProtNLM"/>
    </source>
</evidence>
<keyword evidence="1" id="KW-0472">Membrane</keyword>
<evidence type="ECO:0000313" key="2">
    <source>
        <dbReference type="EMBL" id="PHQ48263.1"/>
    </source>
</evidence>
<dbReference type="EMBL" id="NHZO01000168">
    <property type="protein sequence ID" value="PHQ48263.1"/>
    <property type="molecule type" value="Genomic_DNA"/>
</dbReference>
<protein>
    <recommendedName>
        <fullName evidence="4">Major facilitator superfamily (MFS) profile domain-containing protein</fullName>
    </recommendedName>
</protein>
<accession>A0A2G1XAL2</accession>
<dbReference type="Gene3D" id="1.20.1720.10">
    <property type="entry name" value="Multidrug resistance protein D"/>
    <property type="match status" value="1"/>
</dbReference>
<sequence length="144" mass="14507">MLIAGFAFSRLSRKISLNTMLTTGVAICGLGVTGQLAILGTAGETLAGTWASLFVTLLGVGLIFPAATTLGQALGRTAPGAASALLGGLQFLFGALASPLVGLFGETSSTPRALVMLVAVALAALALITLARPWLRHGETLTDN</sequence>
<evidence type="ECO:0000256" key="1">
    <source>
        <dbReference type="SAM" id="Phobius"/>
    </source>
</evidence>
<feature type="transmembrane region" description="Helical" evidence="1">
    <location>
        <begin position="113"/>
        <end position="131"/>
    </location>
</feature>
<feature type="transmembrane region" description="Helical" evidence="1">
    <location>
        <begin position="20"/>
        <end position="38"/>
    </location>
</feature>
<keyword evidence="1" id="KW-1133">Transmembrane helix</keyword>
<name>A0A2G1XAL2_STRCJ</name>
<dbReference type="AlphaFoldDB" id="A0A2G1XAL2"/>
<gene>
    <name evidence="2" type="ORF">BLA24_33185</name>
</gene>
<dbReference type="RefSeq" id="WP_099202783.1">
    <property type="nucleotide sequence ID" value="NZ_JBIRXA010000021.1"/>
</dbReference>
<keyword evidence="1" id="KW-0812">Transmembrane</keyword>
<proteinExistence type="predicted"/>
<dbReference type="SUPFAM" id="SSF103473">
    <property type="entry name" value="MFS general substrate transporter"/>
    <property type="match status" value="1"/>
</dbReference>
<dbReference type="InterPro" id="IPR036259">
    <property type="entry name" value="MFS_trans_sf"/>
</dbReference>